<dbReference type="EMBL" id="JACHIA010000004">
    <property type="protein sequence ID" value="MBB6070264.1"/>
    <property type="molecule type" value="Genomic_DNA"/>
</dbReference>
<sequence length="56" mass="5989">MTERSPAGGLVDSYLVALERAPEEPARGPERLVLGGRFAAPPNRLPLRAALPRQAP</sequence>
<accession>A0A841GWL8</accession>
<gene>
    <name evidence="1" type="ORF">HNQ61_001883</name>
</gene>
<evidence type="ECO:0000313" key="2">
    <source>
        <dbReference type="Proteomes" id="UP000582837"/>
    </source>
</evidence>
<name>A0A841GWL8_9BACT</name>
<reference evidence="1 2" key="1">
    <citation type="submission" date="2020-08" db="EMBL/GenBank/DDBJ databases">
        <title>Genomic Encyclopedia of Type Strains, Phase IV (KMG-IV): sequencing the most valuable type-strain genomes for metagenomic binning, comparative biology and taxonomic classification.</title>
        <authorList>
            <person name="Goeker M."/>
        </authorList>
    </citation>
    <scope>NUCLEOTIDE SEQUENCE [LARGE SCALE GENOMIC DNA]</scope>
    <source>
        <strain evidence="1 2">DSM 29007</strain>
    </source>
</reference>
<dbReference type="Proteomes" id="UP000582837">
    <property type="component" value="Unassembled WGS sequence"/>
</dbReference>
<dbReference type="RefSeq" id="WP_170035661.1">
    <property type="nucleotide sequence ID" value="NZ_JABDTL010000001.1"/>
</dbReference>
<comment type="caution">
    <text evidence="1">The sequence shown here is derived from an EMBL/GenBank/DDBJ whole genome shotgun (WGS) entry which is preliminary data.</text>
</comment>
<keyword evidence="2" id="KW-1185">Reference proteome</keyword>
<dbReference type="AlphaFoldDB" id="A0A841GWL8"/>
<protein>
    <submittedName>
        <fullName evidence="1">Uncharacterized protein</fullName>
    </submittedName>
</protein>
<organism evidence="1 2">
    <name type="scientific">Longimicrobium terrae</name>
    <dbReference type="NCBI Taxonomy" id="1639882"/>
    <lineage>
        <taxon>Bacteria</taxon>
        <taxon>Pseudomonadati</taxon>
        <taxon>Gemmatimonadota</taxon>
        <taxon>Longimicrobiia</taxon>
        <taxon>Longimicrobiales</taxon>
        <taxon>Longimicrobiaceae</taxon>
        <taxon>Longimicrobium</taxon>
    </lineage>
</organism>
<proteinExistence type="predicted"/>
<evidence type="ECO:0000313" key="1">
    <source>
        <dbReference type="EMBL" id="MBB6070264.1"/>
    </source>
</evidence>